<dbReference type="InterPro" id="IPR033985">
    <property type="entry name" value="SusD-like_N"/>
</dbReference>
<dbReference type="OrthoDB" id="9783641at2"/>
<dbReference type="EMBL" id="CP042434">
    <property type="protein sequence ID" value="QEC71843.1"/>
    <property type="molecule type" value="Genomic_DNA"/>
</dbReference>
<dbReference type="PROSITE" id="PS51257">
    <property type="entry name" value="PROKAR_LIPOPROTEIN"/>
    <property type="match status" value="1"/>
</dbReference>
<name>A0A5B8VKX3_9BACT</name>
<reference evidence="9 10" key="1">
    <citation type="journal article" date="2017" name="Int. J. Syst. Evol. Microbiol.">
        <title>Arachidicoccus ginsenosidivorans sp. nov., with ginsenoside-converting activity isolated from ginseng cultivating soil.</title>
        <authorList>
            <person name="Siddiqi M.Z."/>
            <person name="Aslam Z."/>
            <person name="Im W.T."/>
        </authorList>
    </citation>
    <scope>NUCLEOTIDE SEQUENCE [LARGE SCALE GENOMIC DNA]</scope>
    <source>
        <strain evidence="9 10">Gsoil 809</strain>
    </source>
</reference>
<evidence type="ECO:0000256" key="1">
    <source>
        <dbReference type="ARBA" id="ARBA00004442"/>
    </source>
</evidence>
<dbReference type="Gene3D" id="1.25.40.390">
    <property type="match status" value="1"/>
</dbReference>
<dbReference type="RefSeq" id="WP_146781251.1">
    <property type="nucleotide sequence ID" value="NZ_CP042434.1"/>
</dbReference>
<sequence length="553" mass="63227">MMKIFKYLLLATVALGALYSCTKLDSTAYHSIPADAYYQNKDEVISAVLRPYTHTNAWATSSGQIGWWRVSALAGDQLAWPQKGVDGYDGAKWIRLHYHTWNSDDDDVRNPWKLLWTGLGYCNSAIANIGARPAASMGITEEEQKNYIAELKLLHAFYYIRIMDLWGNVPWITSLDVVHPPTLPEAQIFDSVEAEIKDNINLVPNLSEEMLGRMSKAGAYAMLSELYLNAEVWSGKPRWQDCINACDSLLDNRAGGVINNRLSLDSNLTETYLPSNKASQEQIFAIVYNHQSADWNAGFPSDFYHFNQKFIYGGTVTGNNGIVVIPGVYDTYDDADQRKKEWFFIGPMWYYDTASKTDNANKKFPVMGYREYQGKQLVFVDNIRRNSELKAGQDPSTLVSDMTHGEENSGVRFNKYKLGAQDDPNYRSTSWMIYRLTMIYYAKAEAEMRLNGNKATQDAVDLINTVRKRDFDPKVWPSKKYTTANFTMDSLLAERGREFIFEGYRRQDLIRFGKFTTGTWWDHKPLNDKNKLLFAIPIEQLSLNPNLKQNPGY</sequence>
<comment type="similarity">
    <text evidence="2">Belongs to the SusD family.</text>
</comment>
<evidence type="ECO:0000259" key="7">
    <source>
        <dbReference type="Pfam" id="PF07980"/>
    </source>
</evidence>
<evidence type="ECO:0000313" key="10">
    <source>
        <dbReference type="Proteomes" id="UP000321291"/>
    </source>
</evidence>
<evidence type="ECO:0000259" key="8">
    <source>
        <dbReference type="Pfam" id="PF14322"/>
    </source>
</evidence>
<keyword evidence="3 6" id="KW-0732">Signal</keyword>
<dbReference type="KEGG" id="agi:FSB73_09375"/>
<keyword evidence="10" id="KW-1185">Reference proteome</keyword>
<feature type="chain" id="PRO_5022747856" evidence="6">
    <location>
        <begin position="23"/>
        <end position="553"/>
    </location>
</feature>
<organism evidence="9 10">
    <name type="scientific">Arachidicoccus ginsenosidivorans</name>
    <dbReference type="NCBI Taxonomy" id="496057"/>
    <lineage>
        <taxon>Bacteria</taxon>
        <taxon>Pseudomonadati</taxon>
        <taxon>Bacteroidota</taxon>
        <taxon>Chitinophagia</taxon>
        <taxon>Chitinophagales</taxon>
        <taxon>Chitinophagaceae</taxon>
        <taxon>Arachidicoccus</taxon>
    </lineage>
</organism>
<feature type="signal peptide" evidence="6">
    <location>
        <begin position="1"/>
        <end position="22"/>
    </location>
</feature>
<dbReference type="Proteomes" id="UP000321291">
    <property type="component" value="Chromosome"/>
</dbReference>
<comment type="subcellular location">
    <subcellularLocation>
        <location evidence="1">Cell outer membrane</location>
    </subcellularLocation>
</comment>
<protein>
    <submittedName>
        <fullName evidence="9">RagB/SusD family nutrient uptake outer membrane protein</fullName>
    </submittedName>
</protein>
<dbReference type="AlphaFoldDB" id="A0A5B8VKX3"/>
<evidence type="ECO:0000313" key="9">
    <source>
        <dbReference type="EMBL" id="QEC71843.1"/>
    </source>
</evidence>
<dbReference type="InterPro" id="IPR011990">
    <property type="entry name" value="TPR-like_helical_dom_sf"/>
</dbReference>
<feature type="domain" description="SusD-like N-terminal" evidence="8">
    <location>
        <begin position="92"/>
        <end position="228"/>
    </location>
</feature>
<evidence type="ECO:0000256" key="2">
    <source>
        <dbReference type="ARBA" id="ARBA00006275"/>
    </source>
</evidence>
<dbReference type="Pfam" id="PF14322">
    <property type="entry name" value="SusD-like_3"/>
    <property type="match status" value="1"/>
</dbReference>
<proteinExistence type="inferred from homology"/>
<dbReference type="Pfam" id="PF07980">
    <property type="entry name" value="SusD_RagB"/>
    <property type="match status" value="1"/>
</dbReference>
<evidence type="ECO:0000256" key="5">
    <source>
        <dbReference type="ARBA" id="ARBA00023237"/>
    </source>
</evidence>
<accession>A0A5B8VKX3</accession>
<keyword evidence="5" id="KW-0998">Cell outer membrane</keyword>
<dbReference type="SUPFAM" id="SSF48452">
    <property type="entry name" value="TPR-like"/>
    <property type="match status" value="1"/>
</dbReference>
<dbReference type="GO" id="GO:0009279">
    <property type="term" value="C:cell outer membrane"/>
    <property type="evidence" value="ECO:0007669"/>
    <property type="project" value="UniProtKB-SubCell"/>
</dbReference>
<feature type="domain" description="RagB/SusD" evidence="7">
    <location>
        <begin position="280"/>
        <end position="553"/>
    </location>
</feature>
<dbReference type="InterPro" id="IPR012944">
    <property type="entry name" value="SusD_RagB_dom"/>
</dbReference>
<evidence type="ECO:0000256" key="3">
    <source>
        <dbReference type="ARBA" id="ARBA00022729"/>
    </source>
</evidence>
<keyword evidence="4" id="KW-0472">Membrane</keyword>
<gene>
    <name evidence="9" type="ORF">FSB73_09375</name>
</gene>
<evidence type="ECO:0000256" key="4">
    <source>
        <dbReference type="ARBA" id="ARBA00023136"/>
    </source>
</evidence>
<evidence type="ECO:0000256" key="6">
    <source>
        <dbReference type="SAM" id="SignalP"/>
    </source>
</evidence>